<evidence type="ECO:0008006" key="3">
    <source>
        <dbReference type="Google" id="ProtNLM"/>
    </source>
</evidence>
<gene>
    <name evidence="1" type="ORF">GJR96_05800</name>
</gene>
<comment type="caution">
    <text evidence="1">The sequence shown here is derived from an EMBL/GenBank/DDBJ whole genome shotgun (WGS) entry which is preliminary data.</text>
</comment>
<reference evidence="1 2" key="1">
    <citation type="submission" date="2019-11" db="EMBL/GenBank/DDBJ databases">
        <title>Whole genome sequence of Haloferax sp. MBLA0076.</title>
        <authorList>
            <person name="Seo M.-J."/>
            <person name="Cho E.-S."/>
        </authorList>
    </citation>
    <scope>NUCLEOTIDE SEQUENCE [LARGE SCALE GENOMIC DNA]</scope>
    <source>
        <strain evidence="1 2">MBLA0076</strain>
    </source>
</reference>
<evidence type="ECO:0000313" key="1">
    <source>
        <dbReference type="EMBL" id="MRX21470.1"/>
    </source>
</evidence>
<proteinExistence type="predicted"/>
<accession>A0A6A8GIE1</accession>
<dbReference type="EMBL" id="WKJO01000001">
    <property type="protein sequence ID" value="MRX21470.1"/>
    <property type="molecule type" value="Genomic_DNA"/>
</dbReference>
<dbReference type="AlphaFoldDB" id="A0A6A8GIE1"/>
<sequence>MLIDDALPTFDVTQIRHVVVDAPPDATYRAVMDIDFMQMGAAVRVLNELRALPERIRTLARGERWDGMPAAVTLGDLFESTGYVVLGERESDEFVFGAVGKFWKPDIEWVDIAPDGFTTFDRPGYAKLAIGFSVRPYGTDRTLLSYEARTATTDPGARRRFRRYWTLIGPFAGYLMQQALGHIKAEAEEYRIPVR</sequence>
<organism evidence="1 2">
    <name type="scientific">Haloferax litoreum</name>
    <dbReference type="NCBI Taxonomy" id="2666140"/>
    <lineage>
        <taxon>Archaea</taxon>
        <taxon>Methanobacteriati</taxon>
        <taxon>Methanobacteriota</taxon>
        <taxon>Stenosarchaea group</taxon>
        <taxon>Halobacteria</taxon>
        <taxon>Halobacteriales</taxon>
        <taxon>Haloferacaceae</taxon>
        <taxon>Haloferax</taxon>
    </lineage>
</organism>
<evidence type="ECO:0000313" key="2">
    <source>
        <dbReference type="Proteomes" id="UP000439022"/>
    </source>
</evidence>
<protein>
    <recommendedName>
        <fullName evidence="3">SRPBCC family protein</fullName>
    </recommendedName>
</protein>
<name>A0A6A8GIE1_9EURY</name>
<keyword evidence="2" id="KW-1185">Reference proteome</keyword>
<dbReference type="Proteomes" id="UP000439022">
    <property type="component" value="Unassembled WGS sequence"/>
</dbReference>